<sequence length="244" mass="26582">MYADDLSIVVKGQSREDAIPAAGMVLKKLHGWSQENGLAINPSKCKAAWFTLSTHTESNYDREGKWPLVVAGCKIPVMTMGASRTTKLLGMDLDPRLTANVAASKHCAATSQRMSQLRRIARKEAGPSPHDPRTFIIGYGASKLRYGSELIWEVAKDPAKNETQKTYAGLARIVREVPSKVQREPALLEANIPAAPCCPPACGSPCLITHAIVRWTGCGNQHMSIRLAQVSASRHYLGTSYMPL</sequence>
<name>A0A7J6XZR3_TRYCR</name>
<evidence type="ECO:0000313" key="1">
    <source>
        <dbReference type="EMBL" id="KAF5219636.1"/>
    </source>
</evidence>
<dbReference type="Proteomes" id="UP000583944">
    <property type="component" value="Unassembled WGS sequence"/>
</dbReference>
<evidence type="ECO:0000313" key="2">
    <source>
        <dbReference type="Proteomes" id="UP000583944"/>
    </source>
</evidence>
<dbReference type="AlphaFoldDB" id="A0A7J6XZR3"/>
<organism evidence="1 2">
    <name type="scientific">Trypanosoma cruzi</name>
    <dbReference type="NCBI Taxonomy" id="5693"/>
    <lineage>
        <taxon>Eukaryota</taxon>
        <taxon>Discoba</taxon>
        <taxon>Euglenozoa</taxon>
        <taxon>Kinetoplastea</taxon>
        <taxon>Metakinetoplastina</taxon>
        <taxon>Trypanosomatida</taxon>
        <taxon>Trypanosomatidae</taxon>
        <taxon>Trypanosoma</taxon>
        <taxon>Schizotrypanum</taxon>
    </lineage>
</organism>
<accession>A0A7J6XZR3</accession>
<evidence type="ECO:0008006" key="3">
    <source>
        <dbReference type="Google" id="ProtNLM"/>
    </source>
</evidence>
<protein>
    <recommendedName>
        <fullName evidence="3">Reverse transcriptase (RNA-dependent DNA polymerase)/RNase H</fullName>
    </recommendedName>
</protein>
<proteinExistence type="predicted"/>
<reference evidence="1 2" key="1">
    <citation type="journal article" date="2019" name="Genome Biol. Evol.">
        <title>Nanopore Sequencing Significantly Improves Genome Assembly of the Protozoan Parasite Trypanosoma cruzi.</title>
        <authorList>
            <person name="Diaz-Viraque F."/>
            <person name="Pita S."/>
            <person name="Greif G."/>
            <person name="de Souza R.C.M."/>
            <person name="Iraola G."/>
            <person name="Robello C."/>
        </authorList>
    </citation>
    <scope>NUCLEOTIDE SEQUENCE [LARGE SCALE GENOMIC DNA]</scope>
    <source>
        <strain evidence="1 2">Berenice</strain>
    </source>
</reference>
<gene>
    <name evidence="1" type="ORF">ECC02_007374</name>
</gene>
<dbReference type="EMBL" id="JABDHM010000066">
    <property type="protein sequence ID" value="KAF5219636.1"/>
    <property type="molecule type" value="Genomic_DNA"/>
</dbReference>
<dbReference type="VEuPathDB" id="TriTrypDB:ECC02_007374"/>
<comment type="caution">
    <text evidence="1">The sequence shown here is derived from an EMBL/GenBank/DDBJ whole genome shotgun (WGS) entry which is preliminary data.</text>
</comment>